<dbReference type="Proteomes" id="UP001596378">
    <property type="component" value="Unassembled WGS sequence"/>
</dbReference>
<dbReference type="HAMAP" id="MF_01470">
    <property type="entry name" value="Cas1"/>
    <property type="match status" value="1"/>
</dbReference>
<dbReference type="InterPro" id="IPR019856">
    <property type="entry name" value="CRISPR-assoc_Cas1_DVULG"/>
</dbReference>
<dbReference type="GO" id="GO:0004519">
    <property type="term" value="F:endonuclease activity"/>
    <property type="evidence" value="ECO:0007669"/>
    <property type="project" value="UniProtKB-KW"/>
</dbReference>
<keyword evidence="5 10" id="KW-0460">Magnesium</keyword>
<dbReference type="CDD" id="cd09721">
    <property type="entry name" value="Cas1_I-C"/>
    <property type="match status" value="1"/>
</dbReference>
<keyword evidence="12" id="KW-1185">Reference proteome</keyword>
<keyword evidence="4 10" id="KW-0378">Hydrolase</keyword>
<evidence type="ECO:0000256" key="1">
    <source>
        <dbReference type="ARBA" id="ARBA00022722"/>
    </source>
</evidence>
<dbReference type="RefSeq" id="WP_378049203.1">
    <property type="nucleotide sequence ID" value="NZ_JBHMDN010000020.1"/>
</dbReference>
<dbReference type="NCBIfam" id="TIGR03640">
    <property type="entry name" value="cas1_DVULG"/>
    <property type="match status" value="1"/>
</dbReference>
<evidence type="ECO:0000256" key="7">
    <source>
        <dbReference type="ARBA" id="ARBA00023125"/>
    </source>
</evidence>
<sequence length="343" mass="39501">MKKLLNSLFVTQPDVYLSLDGDNIVLQKEQEKLGRVPLHNLESVVSFGYTGASPALMGYCAERNISMVFLTMNGRFLARVIGESRGNVVLRKRQYRVSEDETQSAHIARNFIVGKIYNQKWMIERATRDYPMRVDVEKFKEVSQQLSAIILEVRACEDLERLRGLEGQAAISYNKLLDQMILQQKEDFYFHIRSRRPPLDNVNAMLSFAYTLLANDVASALEGVGLDAYVGFLHRDRPGRASLALDVMEELRGVYADKFVLTLINKRMVSKDDFLKKENGAVIMKDEVRRSFLSEWQSKKQEKITHPYLGEKISWGLLPHVQSLLLARYLRGDLDEYPPFLWK</sequence>
<evidence type="ECO:0000256" key="4">
    <source>
        <dbReference type="ARBA" id="ARBA00022801"/>
    </source>
</evidence>
<dbReference type="Pfam" id="PF01867">
    <property type="entry name" value="Cas_Cas1"/>
    <property type="match status" value="1"/>
</dbReference>
<evidence type="ECO:0000256" key="9">
    <source>
        <dbReference type="ARBA" id="ARBA00038592"/>
    </source>
</evidence>
<evidence type="ECO:0000256" key="10">
    <source>
        <dbReference type="HAMAP-Rule" id="MF_01470"/>
    </source>
</evidence>
<gene>
    <name evidence="11" type="primary">cas1c</name>
    <name evidence="10" type="synonym">cas1</name>
    <name evidence="11" type="ORF">ACFQMJ_14655</name>
</gene>
<evidence type="ECO:0000256" key="5">
    <source>
        <dbReference type="ARBA" id="ARBA00022842"/>
    </source>
</evidence>
<evidence type="ECO:0000313" key="12">
    <source>
        <dbReference type="Proteomes" id="UP001596378"/>
    </source>
</evidence>
<evidence type="ECO:0000256" key="2">
    <source>
        <dbReference type="ARBA" id="ARBA00022723"/>
    </source>
</evidence>
<accession>A0ABW2FBV5</accession>
<reference evidence="12" key="1">
    <citation type="journal article" date="2019" name="Int. J. Syst. Evol. Microbiol.">
        <title>The Global Catalogue of Microorganisms (GCM) 10K type strain sequencing project: providing services to taxonomists for standard genome sequencing and annotation.</title>
        <authorList>
            <consortium name="The Broad Institute Genomics Platform"/>
            <consortium name="The Broad Institute Genome Sequencing Center for Infectious Disease"/>
            <person name="Wu L."/>
            <person name="Ma J."/>
        </authorList>
    </citation>
    <scope>NUCLEOTIDE SEQUENCE [LARGE SCALE GENOMIC DNA]</scope>
    <source>
        <strain evidence="12">KCTC 12907</strain>
    </source>
</reference>
<feature type="binding site" evidence="10">
    <location>
        <position position="166"/>
    </location>
    <ligand>
        <name>Mn(2+)</name>
        <dbReference type="ChEBI" id="CHEBI:29035"/>
    </ligand>
</feature>
<protein>
    <recommendedName>
        <fullName evidence="10">CRISPR-associated endonuclease Cas1</fullName>
        <ecNumber evidence="10">3.1.-.-</ecNumber>
    </recommendedName>
</protein>
<evidence type="ECO:0000256" key="6">
    <source>
        <dbReference type="ARBA" id="ARBA00023118"/>
    </source>
</evidence>
<dbReference type="EMBL" id="JBHTAI010000008">
    <property type="protein sequence ID" value="MFC7149762.1"/>
    <property type="molecule type" value="Genomic_DNA"/>
</dbReference>
<proteinExistence type="inferred from homology"/>
<comment type="cofactor">
    <cofactor evidence="10">
        <name>Mg(2+)</name>
        <dbReference type="ChEBI" id="CHEBI:18420"/>
    </cofactor>
    <cofactor evidence="10">
        <name>Mn(2+)</name>
        <dbReference type="ChEBI" id="CHEBI:29035"/>
    </cofactor>
</comment>
<evidence type="ECO:0000313" key="11">
    <source>
        <dbReference type="EMBL" id="MFC7149762.1"/>
    </source>
</evidence>
<dbReference type="InterPro" id="IPR002729">
    <property type="entry name" value="CRISPR-assoc_Cas1"/>
</dbReference>
<dbReference type="EC" id="3.1.-.-" evidence="10"/>
<comment type="subunit">
    <text evidence="9 10">Homodimer, forms a heterotetramer with a Cas2 homodimer.</text>
</comment>
<keyword evidence="2 10" id="KW-0479">Metal-binding</keyword>
<keyword evidence="1 10" id="KW-0540">Nuclease</keyword>
<keyword evidence="8 10" id="KW-0464">Manganese</keyword>
<dbReference type="InterPro" id="IPR042211">
    <property type="entry name" value="CRISPR-assoc_Cas1_N"/>
</dbReference>
<organism evidence="11 12">
    <name type="scientific">Cohnella cellulosilytica</name>
    <dbReference type="NCBI Taxonomy" id="986710"/>
    <lineage>
        <taxon>Bacteria</taxon>
        <taxon>Bacillati</taxon>
        <taxon>Bacillota</taxon>
        <taxon>Bacilli</taxon>
        <taxon>Bacillales</taxon>
        <taxon>Paenibacillaceae</taxon>
        <taxon>Cohnella</taxon>
    </lineage>
</organism>
<evidence type="ECO:0000256" key="8">
    <source>
        <dbReference type="ARBA" id="ARBA00023211"/>
    </source>
</evidence>
<feature type="binding site" evidence="10">
    <location>
        <position position="234"/>
    </location>
    <ligand>
        <name>Mn(2+)</name>
        <dbReference type="ChEBI" id="CHEBI:29035"/>
    </ligand>
</feature>
<dbReference type="Gene3D" id="3.100.10.20">
    <property type="entry name" value="CRISPR-associated endonuclease Cas1, N-terminal domain"/>
    <property type="match status" value="1"/>
</dbReference>
<keyword evidence="7 10" id="KW-0238">DNA-binding</keyword>
<keyword evidence="6 10" id="KW-0051">Antiviral defense</keyword>
<dbReference type="InterPro" id="IPR042206">
    <property type="entry name" value="CRISPR-assoc_Cas1_C"/>
</dbReference>
<feature type="binding site" evidence="10">
    <location>
        <position position="249"/>
    </location>
    <ligand>
        <name>Mn(2+)</name>
        <dbReference type="ChEBI" id="CHEBI:29035"/>
    </ligand>
</feature>
<name>A0ABW2FBV5_9BACL</name>
<comment type="caution">
    <text evidence="11">The sequence shown here is derived from an EMBL/GenBank/DDBJ whole genome shotgun (WGS) entry which is preliminary data.</text>
</comment>
<dbReference type="NCBIfam" id="TIGR00287">
    <property type="entry name" value="cas1"/>
    <property type="match status" value="1"/>
</dbReference>
<comment type="function">
    <text evidence="10">CRISPR (clustered regularly interspaced short palindromic repeat), is an adaptive immune system that provides protection against mobile genetic elements (viruses, transposable elements and conjugative plasmids). CRISPR clusters contain spacers, sequences complementary to antecedent mobile elements, and target invading nucleic acids. CRISPR clusters are transcribed and processed into CRISPR RNA (crRNA). Acts as a dsDNA endonuclease. Involved in the integration of spacer DNA into the CRISPR cassette.</text>
</comment>
<dbReference type="InterPro" id="IPR050646">
    <property type="entry name" value="Cas1"/>
</dbReference>
<comment type="similarity">
    <text evidence="10">Belongs to the CRISPR-associated endonuclease Cas1 family.</text>
</comment>
<keyword evidence="3 10" id="KW-0255">Endonuclease</keyword>
<dbReference type="Gene3D" id="1.20.120.920">
    <property type="entry name" value="CRISPR-associated endonuclease Cas1, C-terminal domain"/>
    <property type="match status" value="1"/>
</dbReference>
<evidence type="ECO:0000256" key="3">
    <source>
        <dbReference type="ARBA" id="ARBA00022759"/>
    </source>
</evidence>
<dbReference type="PANTHER" id="PTHR34353:SF2">
    <property type="entry name" value="CRISPR-ASSOCIATED ENDONUCLEASE CAS1 1"/>
    <property type="match status" value="1"/>
</dbReference>
<dbReference type="PANTHER" id="PTHR34353">
    <property type="entry name" value="CRISPR-ASSOCIATED ENDONUCLEASE CAS1 1"/>
    <property type="match status" value="1"/>
</dbReference>